<comment type="caution">
    <text evidence="1">The sequence shown here is derived from an EMBL/GenBank/DDBJ whole genome shotgun (WGS) entry which is preliminary data.</text>
</comment>
<dbReference type="AlphaFoldDB" id="A0A9P7Q018"/>
<name>A0A9P7Q018_9HYPO</name>
<accession>A0A9P7Q018</accession>
<reference evidence="1 2" key="1">
    <citation type="journal article" date="2020" name="bioRxiv">
        <title>Whole genome comparisons of ergot fungi reveals the divergence and evolution of species within the genus Claviceps are the result of varying mechanisms driving genome evolution and host range expansion.</title>
        <authorList>
            <person name="Wyka S.A."/>
            <person name="Mondo S.J."/>
            <person name="Liu M."/>
            <person name="Dettman J."/>
            <person name="Nalam V."/>
            <person name="Broders K.D."/>
        </authorList>
    </citation>
    <scope>NUCLEOTIDE SEQUENCE [LARGE SCALE GENOMIC DNA]</scope>
    <source>
        <strain evidence="1 2">LM576</strain>
    </source>
</reference>
<proteinExistence type="predicted"/>
<organism evidence="1 2">
    <name type="scientific">Claviceps humidiphila</name>
    <dbReference type="NCBI Taxonomy" id="1294629"/>
    <lineage>
        <taxon>Eukaryota</taxon>
        <taxon>Fungi</taxon>
        <taxon>Dikarya</taxon>
        <taxon>Ascomycota</taxon>
        <taxon>Pezizomycotina</taxon>
        <taxon>Sordariomycetes</taxon>
        <taxon>Hypocreomycetidae</taxon>
        <taxon>Hypocreales</taxon>
        <taxon>Clavicipitaceae</taxon>
        <taxon>Claviceps</taxon>
    </lineage>
</organism>
<dbReference type="Proteomes" id="UP000732380">
    <property type="component" value="Unassembled WGS sequence"/>
</dbReference>
<gene>
    <name evidence="1" type="ORF">E4U13_003732</name>
</gene>
<dbReference type="EMBL" id="SRQM01000291">
    <property type="protein sequence ID" value="KAG6113612.1"/>
    <property type="molecule type" value="Genomic_DNA"/>
</dbReference>
<keyword evidence="2" id="KW-1185">Reference proteome</keyword>
<evidence type="ECO:0000313" key="2">
    <source>
        <dbReference type="Proteomes" id="UP000732380"/>
    </source>
</evidence>
<evidence type="ECO:0000313" key="1">
    <source>
        <dbReference type="EMBL" id="KAG6113612.1"/>
    </source>
</evidence>
<sequence length="120" mass="13207">MTTNNAFLSNIMNPPDEFTPQKPSVTLCHVTRSGVLPDAGHNARPSVPQRRNENLEGVWTSSNYKPLSAYQLASNPFAQVPTTRAFRGRLAAEEHLSEVLGVNLPAHKSKATKEAQEVRN</sequence>
<protein>
    <submittedName>
        <fullName evidence="1">Uncharacterized protein</fullName>
    </submittedName>
</protein>